<sequence length="120" mass="13157">MPAQTSVEKVRSYYTCVDKGDVPGLLALFAPDAVYHRPGYPPMNGRTELSRFYRGDRVIETGGHTLNSVTADDGGVAVQGTFAGVLKDGCEVSLRFADFFAFTDDGLFARRDTFFFSPMV</sequence>
<dbReference type="InterPro" id="IPR032710">
    <property type="entry name" value="NTF2-like_dom_sf"/>
</dbReference>
<dbReference type="Proteomes" id="UP000199352">
    <property type="component" value="Unassembled WGS sequence"/>
</dbReference>
<dbReference type="OrthoDB" id="4772778at2"/>
<evidence type="ECO:0000313" key="3">
    <source>
        <dbReference type="Proteomes" id="UP000199352"/>
    </source>
</evidence>
<proteinExistence type="predicted"/>
<evidence type="ECO:0000259" key="1">
    <source>
        <dbReference type="Pfam" id="PF12680"/>
    </source>
</evidence>
<dbReference type="CDD" id="cd00531">
    <property type="entry name" value="NTF2_like"/>
    <property type="match status" value="1"/>
</dbReference>
<reference evidence="3" key="1">
    <citation type="submission" date="2016-10" db="EMBL/GenBank/DDBJ databases">
        <authorList>
            <person name="Varghese N."/>
            <person name="Submissions S."/>
        </authorList>
    </citation>
    <scope>NUCLEOTIDE SEQUENCE [LARGE SCALE GENOMIC DNA]</scope>
    <source>
        <strain evidence="3">CGMCC 4.3525</strain>
    </source>
</reference>
<keyword evidence="3" id="KW-1185">Reference proteome</keyword>
<gene>
    <name evidence="2" type="ORF">SAMN05216188_13712</name>
</gene>
<dbReference type="SUPFAM" id="SSF54427">
    <property type="entry name" value="NTF2-like"/>
    <property type="match status" value="1"/>
</dbReference>
<dbReference type="RefSeq" id="WP_089962083.1">
    <property type="nucleotide sequence ID" value="NZ_FOFR01000037.1"/>
</dbReference>
<feature type="domain" description="SnoaL-like" evidence="1">
    <location>
        <begin position="10"/>
        <end position="110"/>
    </location>
</feature>
<dbReference type="Pfam" id="PF12680">
    <property type="entry name" value="SnoaL_2"/>
    <property type="match status" value="1"/>
</dbReference>
<protein>
    <submittedName>
        <fullName evidence="2">Ketosteroid isomerase-related protein</fullName>
    </submittedName>
</protein>
<dbReference type="InterPro" id="IPR037401">
    <property type="entry name" value="SnoaL-like"/>
</dbReference>
<name>A0A1H9WMK6_9PSEU</name>
<dbReference type="AlphaFoldDB" id="A0A1H9WMK6"/>
<dbReference type="EMBL" id="FOFR01000037">
    <property type="protein sequence ID" value="SES34999.1"/>
    <property type="molecule type" value="Genomic_DNA"/>
</dbReference>
<evidence type="ECO:0000313" key="2">
    <source>
        <dbReference type="EMBL" id="SES34999.1"/>
    </source>
</evidence>
<keyword evidence="2" id="KW-0413">Isomerase</keyword>
<dbReference type="Gene3D" id="3.10.450.50">
    <property type="match status" value="1"/>
</dbReference>
<accession>A0A1H9WMK6</accession>
<dbReference type="STRING" id="402600.SAMN05216188_13712"/>
<organism evidence="2 3">
    <name type="scientific">Lentzea xinjiangensis</name>
    <dbReference type="NCBI Taxonomy" id="402600"/>
    <lineage>
        <taxon>Bacteria</taxon>
        <taxon>Bacillati</taxon>
        <taxon>Actinomycetota</taxon>
        <taxon>Actinomycetes</taxon>
        <taxon>Pseudonocardiales</taxon>
        <taxon>Pseudonocardiaceae</taxon>
        <taxon>Lentzea</taxon>
    </lineage>
</organism>
<dbReference type="GO" id="GO:0016853">
    <property type="term" value="F:isomerase activity"/>
    <property type="evidence" value="ECO:0007669"/>
    <property type="project" value="UniProtKB-KW"/>
</dbReference>